<dbReference type="InterPro" id="IPR013154">
    <property type="entry name" value="ADH-like_N"/>
</dbReference>
<feature type="domain" description="Alcohol dehydrogenase-like N-terminal" evidence="7">
    <location>
        <begin position="19"/>
        <end position="127"/>
    </location>
</feature>
<dbReference type="Pfam" id="PF08240">
    <property type="entry name" value="ADH_N"/>
    <property type="match status" value="1"/>
</dbReference>
<evidence type="ECO:0008006" key="9">
    <source>
        <dbReference type="Google" id="ProtNLM"/>
    </source>
</evidence>
<comment type="similarity">
    <text evidence="2">Belongs to the zinc-containing alcohol dehydrogenase family.</text>
</comment>
<evidence type="ECO:0000259" key="6">
    <source>
        <dbReference type="Pfam" id="PF00107"/>
    </source>
</evidence>
<dbReference type="GO" id="GO:0008270">
    <property type="term" value="F:zinc ion binding"/>
    <property type="evidence" value="ECO:0007669"/>
    <property type="project" value="InterPro"/>
</dbReference>
<dbReference type="InterPro" id="IPR002328">
    <property type="entry name" value="ADH_Zn_CS"/>
</dbReference>
<dbReference type="InterPro" id="IPR013149">
    <property type="entry name" value="ADH-like_C"/>
</dbReference>
<dbReference type="InterPro" id="IPR036291">
    <property type="entry name" value="NAD(P)-bd_dom_sf"/>
</dbReference>
<sequence length="336" mass="37269">MTAPGKIEFKEIPIPKLNENEVLIKIMRIGVCGSDIHVYHGKHPYTQYPITQGHEVSGKIERIGSKVQGFKLNDKVTIQPQVVCEHCYQCTHGNYHVCDDLRVMGFQTTGTASEFFAVNSDKLIKLPNEMTYEEGAMIEPCAVAVHAVLKGENVSGFNVLVLGAGPIGNLVGQTAKALGAKSVMITDLSDYRLGKAKDVGIEFTINPLKQTLSEEILKSFGSNKADLIIECVGVNDTIDAAINNARKGTDIIVVGVFGENPTINLGFIQDRELRLIGNIMYQTEDYLKAIELIQSKKINLKPLMSTHFPFMDYIKAYEYIEEKKDKVLKVFIDVNQ</sequence>
<feature type="domain" description="Alcohol dehydrogenase-like C-terminal" evidence="6">
    <location>
        <begin position="166"/>
        <end position="294"/>
    </location>
</feature>
<dbReference type="Gene3D" id="3.90.180.10">
    <property type="entry name" value="Medium-chain alcohol dehydrogenases, catalytic domain"/>
    <property type="match status" value="1"/>
</dbReference>
<dbReference type="InterPro" id="IPR011032">
    <property type="entry name" value="GroES-like_sf"/>
</dbReference>
<name>A0A0F9PWC3_9ZZZZ</name>
<dbReference type="PANTHER" id="PTHR43161">
    <property type="entry name" value="SORBITOL DEHYDROGENASE"/>
    <property type="match status" value="1"/>
</dbReference>
<dbReference type="SUPFAM" id="SSF50129">
    <property type="entry name" value="GroES-like"/>
    <property type="match status" value="1"/>
</dbReference>
<comment type="caution">
    <text evidence="8">The sequence shown here is derived from an EMBL/GenBank/DDBJ whole genome shotgun (WGS) entry which is preliminary data.</text>
</comment>
<dbReference type="GO" id="GO:0016491">
    <property type="term" value="F:oxidoreductase activity"/>
    <property type="evidence" value="ECO:0007669"/>
    <property type="project" value="UniProtKB-KW"/>
</dbReference>
<comment type="cofactor">
    <cofactor evidence="1">
        <name>Zn(2+)</name>
        <dbReference type="ChEBI" id="CHEBI:29105"/>
    </cofactor>
</comment>
<evidence type="ECO:0000256" key="4">
    <source>
        <dbReference type="ARBA" id="ARBA00022833"/>
    </source>
</evidence>
<evidence type="ECO:0000259" key="7">
    <source>
        <dbReference type="Pfam" id="PF08240"/>
    </source>
</evidence>
<evidence type="ECO:0000256" key="2">
    <source>
        <dbReference type="ARBA" id="ARBA00008072"/>
    </source>
</evidence>
<dbReference type="PANTHER" id="PTHR43161:SF9">
    <property type="entry name" value="SORBITOL DEHYDROGENASE"/>
    <property type="match status" value="1"/>
</dbReference>
<dbReference type="Pfam" id="PF00107">
    <property type="entry name" value="ADH_zinc_N"/>
    <property type="match status" value="1"/>
</dbReference>
<dbReference type="PROSITE" id="PS00059">
    <property type="entry name" value="ADH_ZINC"/>
    <property type="match status" value="1"/>
</dbReference>
<gene>
    <name evidence="8" type="ORF">LCGC14_0778750</name>
</gene>
<organism evidence="8">
    <name type="scientific">marine sediment metagenome</name>
    <dbReference type="NCBI Taxonomy" id="412755"/>
    <lineage>
        <taxon>unclassified sequences</taxon>
        <taxon>metagenomes</taxon>
        <taxon>ecological metagenomes</taxon>
    </lineage>
</organism>
<keyword evidence="3" id="KW-0479">Metal-binding</keyword>
<proteinExistence type="inferred from homology"/>
<evidence type="ECO:0000256" key="1">
    <source>
        <dbReference type="ARBA" id="ARBA00001947"/>
    </source>
</evidence>
<evidence type="ECO:0000256" key="5">
    <source>
        <dbReference type="ARBA" id="ARBA00023002"/>
    </source>
</evidence>
<keyword evidence="5" id="KW-0560">Oxidoreductase</keyword>
<evidence type="ECO:0000313" key="8">
    <source>
        <dbReference type="EMBL" id="KKN35925.1"/>
    </source>
</evidence>
<dbReference type="SUPFAM" id="SSF51735">
    <property type="entry name" value="NAD(P)-binding Rossmann-fold domains"/>
    <property type="match status" value="1"/>
</dbReference>
<protein>
    <recommendedName>
        <fullName evidence="9">Enoyl reductase (ER) domain-containing protein</fullName>
    </recommendedName>
</protein>
<dbReference type="Gene3D" id="3.40.50.720">
    <property type="entry name" value="NAD(P)-binding Rossmann-like Domain"/>
    <property type="match status" value="1"/>
</dbReference>
<keyword evidence="4" id="KW-0862">Zinc</keyword>
<dbReference type="AlphaFoldDB" id="A0A0F9PWC3"/>
<evidence type="ECO:0000256" key="3">
    <source>
        <dbReference type="ARBA" id="ARBA00022723"/>
    </source>
</evidence>
<accession>A0A0F9PWC3</accession>
<reference evidence="8" key="1">
    <citation type="journal article" date="2015" name="Nature">
        <title>Complex archaea that bridge the gap between prokaryotes and eukaryotes.</title>
        <authorList>
            <person name="Spang A."/>
            <person name="Saw J.H."/>
            <person name="Jorgensen S.L."/>
            <person name="Zaremba-Niedzwiedzka K."/>
            <person name="Martijn J."/>
            <person name="Lind A.E."/>
            <person name="van Eijk R."/>
            <person name="Schleper C."/>
            <person name="Guy L."/>
            <person name="Ettema T.J."/>
        </authorList>
    </citation>
    <scope>NUCLEOTIDE SEQUENCE</scope>
</reference>
<dbReference type="EMBL" id="LAZR01002001">
    <property type="protein sequence ID" value="KKN35925.1"/>
    <property type="molecule type" value="Genomic_DNA"/>
</dbReference>